<evidence type="ECO:0000313" key="2">
    <source>
        <dbReference type="WBParaSite" id="ALUE_0002180501-mRNA-1"/>
    </source>
</evidence>
<reference evidence="2" key="1">
    <citation type="submission" date="2017-02" db="UniProtKB">
        <authorList>
            <consortium name="WormBaseParasite"/>
        </authorList>
    </citation>
    <scope>IDENTIFICATION</scope>
</reference>
<evidence type="ECO:0000313" key="1">
    <source>
        <dbReference type="Proteomes" id="UP000036681"/>
    </source>
</evidence>
<proteinExistence type="predicted"/>
<accession>A0A0M3ISS7</accession>
<dbReference type="Proteomes" id="UP000036681">
    <property type="component" value="Unplaced"/>
</dbReference>
<dbReference type="AlphaFoldDB" id="A0A0M3ISS7"/>
<sequence length="44" mass="5196">MWQHDSYHHGLCSVKVITSFRFSLNQLTLTGLMISRVFICLLIW</sequence>
<name>A0A0M3ISS7_ASCLU</name>
<organism evidence="1 2">
    <name type="scientific">Ascaris lumbricoides</name>
    <name type="common">Giant roundworm</name>
    <dbReference type="NCBI Taxonomy" id="6252"/>
    <lineage>
        <taxon>Eukaryota</taxon>
        <taxon>Metazoa</taxon>
        <taxon>Ecdysozoa</taxon>
        <taxon>Nematoda</taxon>
        <taxon>Chromadorea</taxon>
        <taxon>Rhabditida</taxon>
        <taxon>Spirurina</taxon>
        <taxon>Ascaridomorpha</taxon>
        <taxon>Ascaridoidea</taxon>
        <taxon>Ascarididae</taxon>
        <taxon>Ascaris</taxon>
    </lineage>
</organism>
<keyword evidence="1" id="KW-1185">Reference proteome</keyword>
<dbReference type="WBParaSite" id="ALUE_0002180501-mRNA-1">
    <property type="protein sequence ID" value="ALUE_0002180501-mRNA-1"/>
    <property type="gene ID" value="ALUE_0002180501"/>
</dbReference>
<protein>
    <submittedName>
        <fullName evidence="2">Uncharacterized protein</fullName>
    </submittedName>
</protein>